<dbReference type="PANTHER" id="PTHR45586">
    <property type="entry name" value="TPR REPEAT-CONTAINING PROTEIN PA4667"/>
    <property type="match status" value="1"/>
</dbReference>
<dbReference type="eggNOG" id="COG0457">
    <property type="taxonomic scope" value="Bacteria"/>
</dbReference>
<dbReference type="InterPro" id="IPR019734">
    <property type="entry name" value="TPR_rpt"/>
</dbReference>
<dbReference type="Pfam" id="PF07721">
    <property type="entry name" value="TPR_4"/>
    <property type="match status" value="1"/>
</dbReference>
<evidence type="ECO:0000256" key="3">
    <source>
        <dbReference type="PROSITE-ProRule" id="PRU00339"/>
    </source>
</evidence>
<dbReference type="EMBL" id="CP000473">
    <property type="protein sequence ID" value="ABJ87062.1"/>
    <property type="molecule type" value="Genomic_DNA"/>
</dbReference>
<evidence type="ECO:0000256" key="4">
    <source>
        <dbReference type="SAM" id="MobiDB-lite"/>
    </source>
</evidence>
<proteinExistence type="predicted"/>
<dbReference type="PROSITE" id="PS50005">
    <property type="entry name" value="TPR"/>
    <property type="match status" value="1"/>
</dbReference>
<dbReference type="InParanoid" id="Q01TF8"/>
<dbReference type="InterPro" id="IPR011990">
    <property type="entry name" value="TPR-like_helical_dom_sf"/>
</dbReference>
<accession>Q01TF8</accession>
<dbReference type="SMART" id="SM00028">
    <property type="entry name" value="TPR"/>
    <property type="match status" value="8"/>
</dbReference>
<dbReference type="Pfam" id="PF13432">
    <property type="entry name" value="TPR_16"/>
    <property type="match status" value="2"/>
</dbReference>
<keyword evidence="1" id="KW-0677">Repeat</keyword>
<keyword evidence="2 3" id="KW-0802">TPR repeat</keyword>
<keyword evidence="5" id="KW-0732">Signal</keyword>
<dbReference type="InterPro" id="IPR051012">
    <property type="entry name" value="CellSynth/LPSAsmb/PSIAsmb"/>
</dbReference>
<feature type="signal peptide" evidence="5">
    <location>
        <begin position="1"/>
        <end position="21"/>
    </location>
</feature>
<evidence type="ECO:0000256" key="5">
    <source>
        <dbReference type="SAM" id="SignalP"/>
    </source>
</evidence>
<protein>
    <submittedName>
        <fullName evidence="6">Tetratricopeptide TPR_2 repeat protein</fullName>
    </submittedName>
</protein>
<dbReference type="GO" id="GO:0042802">
    <property type="term" value="F:identical protein binding"/>
    <property type="evidence" value="ECO:0007669"/>
    <property type="project" value="InterPro"/>
</dbReference>
<name>Q01TF8_SOLUE</name>
<dbReference type="KEGG" id="sus:Acid_6136"/>
<dbReference type="Gene3D" id="1.25.40.10">
    <property type="entry name" value="Tetratricopeptide repeat domain"/>
    <property type="match status" value="2"/>
</dbReference>
<dbReference type="OrthoDB" id="107618at2"/>
<dbReference type="HOGENOM" id="CLU_576046_0_0_0"/>
<evidence type="ECO:0000313" key="6">
    <source>
        <dbReference type="EMBL" id="ABJ87062.1"/>
    </source>
</evidence>
<reference evidence="6" key="1">
    <citation type="submission" date="2006-10" db="EMBL/GenBank/DDBJ databases">
        <title>Complete sequence of Solibacter usitatus Ellin6076.</title>
        <authorList>
            <consortium name="US DOE Joint Genome Institute"/>
            <person name="Copeland A."/>
            <person name="Lucas S."/>
            <person name="Lapidus A."/>
            <person name="Barry K."/>
            <person name="Detter J.C."/>
            <person name="Glavina del Rio T."/>
            <person name="Hammon N."/>
            <person name="Israni S."/>
            <person name="Dalin E."/>
            <person name="Tice H."/>
            <person name="Pitluck S."/>
            <person name="Thompson L.S."/>
            <person name="Brettin T."/>
            <person name="Bruce D."/>
            <person name="Han C."/>
            <person name="Tapia R."/>
            <person name="Gilna P."/>
            <person name="Schmutz J."/>
            <person name="Larimer F."/>
            <person name="Land M."/>
            <person name="Hauser L."/>
            <person name="Kyrpides N."/>
            <person name="Mikhailova N."/>
            <person name="Janssen P.H."/>
            <person name="Kuske C.R."/>
            <person name="Richardson P."/>
        </authorList>
    </citation>
    <scope>NUCLEOTIDE SEQUENCE</scope>
    <source>
        <strain evidence="6">Ellin6076</strain>
    </source>
</reference>
<dbReference type="Pfam" id="PF14559">
    <property type="entry name" value="TPR_19"/>
    <property type="match status" value="1"/>
</dbReference>
<feature type="chain" id="PRO_5004162623" evidence="5">
    <location>
        <begin position="22"/>
        <end position="474"/>
    </location>
</feature>
<dbReference type="SUPFAM" id="SSF48452">
    <property type="entry name" value="TPR-like"/>
    <property type="match status" value="2"/>
</dbReference>
<dbReference type="STRING" id="234267.Acid_6136"/>
<evidence type="ECO:0000256" key="2">
    <source>
        <dbReference type="ARBA" id="ARBA00022803"/>
    </source>
</evidence>
<gene>
    <name evidence="6" type="ordered locus">Acid_6136</name>
</gene>
<organism evidence="6">
    <name type="scientific">Solibacter usitatus (strain Ellin6076)</name>
    <dbReference type="NCBI Taxonomy" id="234267"/>
    <lineage>
        <taxon>Bacteria</taxon>
        <taxon>Pseudomonadati</taxon>
        <taxon>Acidobacteriota</taxon>
        <taxon>Terriglobia</taxon>
        <taxon>Bryobacterales</taxon>
        <taxon>Solibacteraceae</taxon>
        <taxon>Candidatus Solibacter</taxon>
    </lineage>
</organism>
<dbReference type="PANTHER" id="PTHR45586:SF1">
    <property type="entry name" value="LIPOPOLYSACCHARIDE ASSEMBLY PROTEIN B"/>
    <property type="match status" value="1"/>
</dbReference>
<evidence type="ECO:0000256" key="1">
    <source>
        <dbReference type="ARBA" id="ARBA00022737"/>
    </source>
</evidence>
<feature type="repeat" description="TPR" evidence="3">
    <location>
        <begin position="62"/>
        <end position="95"/>
    </location>
</feature>
<dbReference type="InterPro" id="IPR011717">
    <property type="entry name" value="TPR-4"/>
</dbReference>
<dbReference type="AlphaFoldDB" id="Q01TF8"/>
<dbReference type="Pfam" id="PF13428">
    <property type="entry name" value="TPR_14"/>
    <property type="match status" value="1"/>
</dbReference>
<sequence precursor="true">MRPRLKQGFALLLLFCLSALAAAQSDDLALKSHRAKALMAEGRFSEAVPLYEQLVRAVPDNPGLILNLGLAERMAGQFRKSIPHFEAVLKKDPGNLPACLSLGVVHLKLGEPGLAVAPLERAAAAAAGDAEPRGLLAQALLEAGRPKEAALHFRKLTGLTPGDARAWYGLGKSYESVSNNAFEQLRKSEPESCWMLALLADSRVTRKQYRSAFYLYRQALERNPAMGGVHTAVAEVYRRTGHPDWAADEQSREPAKPAALNAAYREAKENSQLALEAFSHLSSLPESVEYHQLRAETMSAQGQHLDAAKEWRAALAMQPGNAAFEKEVAVSLYMGRDYNSAAPLILRFRPLTPELNYMEGDSLLHLEEAERAIPYLEAAVRADPKMTAAHASLGLAYARAGQPAKAVSHLEAASSLDDDGSLTYQLSRAYQATGQPERARQALKQYEEMVKKVQAQKDELSKEAQITAPPDGRQ</sequence>
<feature type="region of interest" description="Disordered" evidence="4">
    <location>
        <begin position="454"/>
        <end position="474"/>
    </location>
</feature>